<evidence type="ECO:0000256" key="1">
    <source>
        <dbReference type="SAM" id="MobiDB-lite"/>
    </source>
</evidence>
<proteinExistence type="predicted"/>
<organism evidence="3 4">
    <name type="scientific">Segnochrobactrum spirostomi</name>
    <dbReference type="NCBI Taxonomy" id="2608987"/>
    <lineage>
        <taxon>Bacteria</taxon>
        <taxon>Pseudomonadati</taxon>
        <taxon>Pseudomonadota</taxon>
        <taxon>Alphaproteobacteria</taxon>
        <taxon>Hyphomicrobiales</taxon>
        <taxon>Segnochrobactraceae</taxon>
        <taxon>Segnochrobactrum</taxon>
    </lineage>
</organism>
<name>A0A6A7Y7T2_9HYPH</name>
<feature type="signal peptide" evidence="2">
    <location>
        <begin position="1"/>
        <end position="21"/>
    </location>
</feature>
<protein>
    <recommendedName>
        <fullName evidence="5">Cellulose synthase</fullName>
    </recommendedName>
</protein>
<evidence type="ECO:0000313" key="4">
    <source>
        <dbReference type="Proteomes" id="UP000332515"/>
    </source>
</evidence>
<dbReference type="RefSeq" id="WP_153482863.1">
    <property type="nucleotide sequence ID" value="NZ_VWNA01000001.1"/>
</dbReference>
<comment type="caution">
    <text evidence="3">The sequence shown here is derived from an EMBL/GenBank/DDBJ whole genome shotgun (WGS) entry which is preliminary data.</text>
</comment>
<dbReference type="EMBL" id="VWNA01000001">
    <property type="protein sequence ID" value="MQT13712.1"/>
    <property type="molecule type" value="Genomic_DNA"/>
</dbReference>
<gene>
    <name evidence="3" type="ORF">F0357_13890</name>
</gene>
<evidence type="ECO:0000256" key="2">
    <source>
        <dbReference type="SAM" id="SignalP"/>
    </source>
</evidence>
<keyword evidence="2" id="KW-0732">Signal</keyword>
<feature type="compositionally biased region" description="Low complexity" evidence="1">
    <location>
        <begin position="80"/>
        <end position="107"/>
    </location>
</feature>
<sequence>MLVRTGLSLLAVGAVAATAIAGTSLTGGTAPADLVQSDAPSGGGDGLDLRPRIAQADTTPAPTPIQTVPAASPAEPNPAQPAAAQPGTTPADATGAEAPAAPGDAQPQVDESALRYFARQGDLDRVEAEIRRLKTLYPNWQPPVDLLDPRAAGGSQRNELQPIWDLYGAGRYSEARQALAKLQASRQNWKPPADLVAALDQGEARQRLINASDNKQWNSVLEIATQNQSLLVCSNVDVLWRVAHAFLETGKTDRTRDVYAYILQNCTNPQERAATMQKAVADLPPDEANALMRYARTNADGRPEFSSARLSLLRAQIGLASKDPSVAVTPDDLAALAAAAAAAKTPDDPILLGFYYYSHKDPTQAIQWFKTALDRKGGAKAAEGYILSLRAAGNDLAAVPAAYEWRTAGTSNMALYLSLVGGLISAPKAPGIDQTVVSQYAPVVLQTKSAYGALSLGWYAANHAQPAAAAEWFQTSLDYEPSEAAAYGLGLAMRALKNEAGLQAVVARWTPNFPRLPQLLRGQAGGPPPRPDPQVRAARPPRRLR</sequence>
<feature type="region of interest" description="Disordered" evidence="1">
    <location>
        <begin position="25"/>
        <end position="108"/>
    </location>
</feature>
<dbReference type="SUPFAM" id="SSF81901">
    <property type="entry name" value="HCP-like"/>
    <property type="match status" value="1"/>
</dbReference>
<accession>A0A6A7Y7T2</accession>
<feature type="chain" id="PRO_5025381690" description="Cellulose synthase" evidence="2">
    <location>
        <begin position="22"/>
        <end position="545"/>
    </location>
</feature>
<feature type="compositionally biased region" description="Polar residues" evidence="1">
    <location>
        <begin position="56"/>
        <end position="66"/>
    </location>
</feature>
<evidence type="ECO:0008006" key="5">
    <source>
        <dbReference type="Google" id="ProtNLM"/>
    </source>
</evidence>
<feature type="region of interest" description="Disordered" evidence="1">
    <location>
        <begin position="517"/>
        <end position="545"/>
    </location>
</feature>
<dbReference type="Proteomes" id="UP000332515">
    <property type="component" value="Unassembled WGS sequence"/>
</dbReference>
<dbReference type="AlphaFoldDB" id="A0A6A7Y7T2"/>
<evidence type="ECO:0000313" key="3">
    <source>
        <dbReference type="EMBL" id="MQT13712.1"/>
    </source>
</evidence>
<reference evidence="3 4" key="1">
    <citation type="submission" date="2019-09" db="EMBL/GenBank/DDBJ databases">
        <title>Segnochrobactrum spirostomi gen. nov., sp. nov., isolated from the ciliate Spirostomum cf. yagiui and description of a novel family, Segnochrobactraceae fam. nov. within the order Rhizobiales of the class Alphaproteobacteria.</title>
        <authorList>
            <person name="Akter S."/>
            <person name="Shazib S.U.A."/>
            <person name="Shin M.K."/>
        </authorList>
    </citation>
    <scope>NUCLEOTIDE SEQUENCE [LARGE SCALE GENOMIC DNA]</scope>
    <source>
        <strain evidence="3 4">Sp-1</strain>
    </source>
</reference>
<keyword evidence="4" id="KW-1185">Reference proteome</keyword>